<evidence type="ECO:0000313" key="3">
    <source>
        <dbReference type="Proteomes" id="UP000291469"/>
    </source>
</evidence>
<sequence>MHLPAAARHVLAWLRASLPATRRRLAAQDVMLLAAGLSFWAAWLGGWVVLAVTYRAFTPVPVALGPLLVASGATGSFLAGMSLGWVLLLEIGVEVGRAYGGSEELGAAVLFLLYLFLVQLTCLVGYSWALDLHRPVRGAQ</sequence>
<keyword evidence="1" id="KW-1133">Transmembrane helix</keyword>
<feature type="transmembrane region" description="Helical" evidence="1">
    <location>
        <begin position="105"/>
        <end position="129"/>
    </location>
</feature>
<dbReference type="KEGG" id="erz:ER308_02005"/>
<name>A0A411YB76_9ACTN</name>
<protein>
    <submittedName>
        <fullName evidence="2">Uncharacterized protein</fullName>
    </submittedName>
</protein>
<dbReference type="EMBL" id="CP036402">
    <property type="protein sequence ID" value="QBI18460.1"/>
    <property type="molecule type" value="Genomic_DNA"/>
</dbReference>
<keyword evidence="3" id="KW-1185">Reference proteome</keyword>
<proteinExistence type="predicted"/>
<keyword evidence="1" id="KW-0472">Membrane</keyword>
<accession>A0A411YB76</accession>
<evidence type="ECO:0000256" key="1">
    <source>
        <dbReference type="SAM" id="Phobius"/>
    </source>
</evidence>
<dbReference type="AlphaFoldDB" id="A0A411YB76"/>
<feature type="transmembrane region" description="Helical" evidence="1">
    <location>
        <begin position="69"/>
        <end position="93"/>
    </location>
</feature>
<feature type="transmembrane region" description="Helical" evidence="1">
    <location>
        <begin position="30"/>
        <end position="57"/>
    </location>
</feature>
<gene>
    <name evidence="2" type="ORF">ER308_02005</name>
</gene>
<dbReference type="RefSeq" id="WP_131153458.1">
    <property type="nucleotide sequence ID" value="NZ_CP036402.1"/>
</dbReference>
<reference evidence="2 3" key="1">
    <citation type="submission" date="2019-01" db="EMBL/GenBank/DDBJ databases">
        <title>Egibacter rhizosphaerae EGI 80759T.</title>
        <authorList>
            <person name="Chen D.-D."/>
            <person name="Tian Y."/>
            <person name="Jiao J.-Y."/>
            <person name="Zhang X.-T."/>
            <person name="Zhang Y.-G."/>
            <person name="Zhang Y."/>
            <person name="Xiao M."/>
            <person name="Shu W.-S."/>
            <person name="Li W.-J."/>
        </authorList>
    </citation>
    <scope>NUCLEOTIDE SEQUENCE [LARGE SCALE GENOMIC DNA]</scope>
    <source>
        <strain evidence="2 3">EGI 80759</strain>
    </source>
</reference>
<organism evidence="2 3">
    <name type="scientific">Egibacter rhizosphaerae</name>
    <dbReference type="NCBI Taxonomy" id="1670831"/>
    <lineage>
        <taxon>Bacteria</taxon>
        <taxon>Bacillati</taxon>
        <taxon>Actinomycetota</taxon>
        <taxon>Nitriliruptoria</taxon>
        <taxon>Egibacterales</taxon>
        <taxon>Egibacteraceae</taxon>
        <taxon>Egibacter</taxon>
    </lineage>
</organism>
<keyword evidence="1" id="KW-0812">Transmembrane</keyword>
<dbReference type="Proteomes" id="UP000291469">
    <property type="component" value="Chromosome"/>
</dbReference>
<evidence type="ECO:0000313" key="2">
    <source>
        <dbReference type="EMBL" id="QBI18460.1"/>
    </source>
</evidence>